<organism evidence="1">
    <name type="scientific">Triticum aestivum</name>
    <name type="common">Wheat</name>
    <dbReference type="NCBI Taxonomy" id="4565"/>
    <lineage>
        <taxon>Eukaryota</taxon>
        <taxon>Viridiplantae</taxon>
        <taxon>Streptophyta</taxon>
        <taxon>Embryophyta</taxon>
        <taxon>Tracheophyta</taxon>
        <taxon>Spermatophyta</taxon>
        <taxon>Magnoliopsida</taxon>
        <taxon>Liliopsida</taxon>
        <taxon>Poales</taxon>
        <taxon>Poaceae</taxon>
        <taxon>BOP clade</taxon>
        <taxon>Pooideae</taxon>
        <taxon>Triticodae</taxon>
        <taxon>Triticeae</taxon>
        <taxon>Triticinae</taxon>
        <taxon>Triticum</taxon>
    </lineage>
</organism>
<evidence type="ECO:0000313" key="2">
    <source>
        <dbReference type="Proteomes" id="UP000019116"/>
    </source>
</evidence>
<dbReference type="EnsemblPlants" id="TraesCS4A02G216400.1">
    <property type="protein sequence ID" value="TraesCS4A02G216400.1"/>
    <property type="gene ID" value="TraesCS4A02G216400"/>
</dbReference>
<evidence type="ECO:0000313" key="1">
    <source>
        <dbReference type="EnsemblPlants" id="TraesCS4A02G216400.1"/>
    </source>
</evidence>
<proteinExistence type="predicted"/>
<dbReference type="OrthoDB" id="682389at2759"/>
<name>A0A3B6HY03_WHEAT</name>
<dbReference type="OMA" id="HQFEYSE"/>
<sequence length="176" mass="19784">MEFPNCKNPPAVCGDLEGPSCHVSVPMTTFYWVEALRWHKRTTGVRSDALNGLSLMKRELVDHCMYTRGIHQFEYSEMKKMIRCAFGALEDRIPKNDLIESNAGVLDDSGIILVHDDAGAHVTALFKKSKDGRLVIEGGFRKYVIHIQMKEDDLVVVTFHERAGTASMTVRVCIIS</sequence>
<protein>
    <submittedName>
        <fullName evidence="1">Uncharacterized protein</fullName>
    </submittedName>
</protein>
<dbReference type="Gramene" id="TraesCAD_scaffold_012712_01G000100.1">
    <property type="protein sequence ID" value="TraesCAD_scaffold_012712_01G000100.1"/>
    <property type="gene ID" value="TraesCAD_scaffold_012712_01G000100"/>
</dbReference>
<reference evidence="1" key="1">
    <citation type="submission" date="2018-08" db="EMBL/GenBank/DDBJ databases">
        <authorList>
            <person name="Rossello M."/>
        </authorList>
    </citation>
    <scope>NUCLEOTIDE SEQUENCE [LARGE SCALE GENOMIC DNA]</scope>
    <source>
        <strain evidence="1">cv. Chinese Spring</strain>
    </source>
</reference>
<dbReference type="Gramene" id="TraesCLE_scaffold_003619_01G000100.1">
    <property type="protein sequence ID" value="TraesCLE_scaffold_003619_01G000100.1"/>
    <property type="gene ID" value="TraesCLE_scaffold_003619_01G000100"/>
</dbReference>
<accession>A0A3B6HY03</accession>
<dbReference type="Gramene" id="TraesCS4A02G216400.1">
    <property type="protein sequence ID" value="TraesCS4A02G216400.1"/>
    <property type="gene ID" value="TraesCS4A02G216400"/>
</dbReference>
<dbReference type="Gramene" id="TraesROB_scaffold_007817_01G000300.1">
    <property type="protein sequence ID" value="TraesROB_scaffold_007817_01G000300.1"/>
    <property type="gene ID" value="TraesROB_scaffold_007817_01G000300"/>
</dbReference>
<reference evidence="1" key="2">
    <citation type="submission" date="2018-10" db="UniProtKB">
        <authorList>
            <consortium name="EnsemblPlants"/>
        </authorList>
    </citation>
    <scope>IDENTIFICATION</scope>
</reference>
<dbReference type="Gramene" id="TraesPARA_EIv1.0_1252500.1">
    <property type="protein sequence ID" value="TraesPARA_EIv1.0_1252500.1.CDS"/>
    <property type="gene ID" value="TraesPARA_EIv1.0_1252500"/>
</dbReference>
<keyword evidence="2" id="KW-1185">Reference proteome</keyword>
<dbReference type="Proteomes" id="UP000019116">
    <property type="component" value="Chromosome 4A"/>
</dbReference>
<dbReference type="Gramene" id="TraesCS4A03G0574400.1">
    <property type="protein sequence ID" value="TraesCS4A03G0574400.1.CDS"/>
    <property type="gene ID" value="TraesCS4A03G0574400"/>
</dbReference>
<dbReference type="AlphaFoldDB" id="A0A3B6HY03"/>